<dbReference type="FunFam" id="3.40.50.1000:FF:000022">
    <property type="entry name" value="Phosphoglycolate phosphatase"/>
    <property type="match status" value="1"/>
</dbReference>
<dbReference type="RefSeq" id="WP_085494175.1">
    <property type="nucleotide sequence ID" value="NZ_FXAZ01000002.1"/>
</dbReference>
<dbReference type="SUPFAM" id="SSF56784">
    <property type="entry name" value="HAD-like"/>
    <property type="match status" value="1"/>
</dbReference>
<dbReference type="CDD" id="cd04302">
    <property type="entry name" value="HAD_5NT"/>
    <property type="match status" value="1"/>
</dbReference>
<dbReference type="OrthoDB" id="9792518at2"/>
<proteinExistence type="predicted"/>
<dbReference type="InterPro" id="IPR023214">
    <property type="entry name" value="HAD_sf"/>
</dbReference>
<accession>A0A1X7K1I7</accession>
<dbReference type="InterPro" id="IPR050155">
    <property type="entry name" value="HAD-like_hydrolase_sf"/>
</dbReference>
<sequence>MHYTNVLFDLDGTLTDPKLGITKSVQYALQRMGIAVDDLDQLEPFIGPPLMQSFQELYSFSNEQAQQAIGYYREYFSEHGIYENELYDGIKELLVQLRLEEKVLYVATSKPTVFAERILRYFDIDSYFRFVCGSNLDGTRLAKGEIIEHIVKEQNLEVGRTVMIGDRKHDIIGANLNHMQSVGVEFGYGSKQELETAGAAHIVETVNELRRLLCSASS</sequence>
<evidence type="ECO:0000313" key="2">
    <source>
        <dbReference type="Proteomes" id="UP000193834"/>
    </source>
</evidence>
<dbReference type="InterPro" id="IPR023198">
    <property type="entry name" value="PGP-like_dom2"/>
</dbReference>
<dbReference type="InterPro" id="IPR041492">
    <property type="entry name" value="HAD_2"/>
</dbReference>
<reference evidence="1 2" key="1">
    <citation type="submission" date="2017-04" db="EMBL/GenBank/DDBJ databases">
        <authorList>
            <person name="Afonso C.L."/>
            <person name="Miller P.J."/>
            <person name="Scott M.A."/>
            <person name="Spackman E."/>
            <person name="Goraichik I."/>
            <person name="Dimitrov K.M."/>
            <person name="Suarez D.L."/>
            <person name="Swayne D.E."/>
        </authorList>
    </citation>
    <scope>NUCLEOTIDE SEQUENCE [LARGE SCALE GENOMIC DNA]</scope>
    <source>
        <strain evidence="1 2">11</strain>
    </source>
</reference>
<dbReference type="Gene3D" id="1.10.150.240">
    <property type="entry name" value="Putative phosphatase, domain 2"/>
    <property type="match status" value="1"/>
</dbReference>
<dbReference type="Pfam" id="PF13419">
    <property type="entry name" value="HAD_2"/>
    <property type="match status" value="1"/>
</dbReference>
<organism evidence="1 2">
    <name type="scientific">Paenibacillus aquistagni</name>
    <dbReference type="NCBI Taxonomy" id="1852522"/>
    <lineage>
        <taxon>Bacteria</taxon>
        <taxon>Bacillati</taxon>
        <taxon>Bacillota</taxon>
        <taxon>Bacilli</taxon>
        <taxon>Bacillales</taxon>
        <taxon>Paenibacillaceae</taxon>
        <taxon>Paenibacillus</taxon>
    </lineage>
</organism>
<protein>
    <submittedName>
        <fullName evidence="1">Phosphoglycolate phosphatase</fullName>
    </submittedName>
</protein>
<dbReference type="GO" id="GO:0005829">
    <property type="term" value="C:cytosol"/>
    <property type="evidence" value="ECO:0007669"/>
    <property type="project" value="TreeGrafter"/>
</dbReference>
<keyword evidence="2" id="KW-1185">Reference proteome</keyword>
<dbReference type="InterPro" id="IPR036412">
    <property type="entry name" value="HAD-like_sf"/>
</dbReference>
<dbReference type="PANTHER" id="PTHR43434:SF20">
    <property type="entry name" value="5'-NUCLEOTIDASE"/>
    <property type="match status" value="1"/>
</dbReference>
<dbReference type="EMBL" id="FXAZ01000002">
    <property type="protein sequence ID" value="SMG34076.1"/>
    <property type="molecule type" value="Genomic_DNA"/>
</dbReference>
<evidence type="ECO:0000313" key="1">
    <source>
        <dbReference type="EMBL" id="SMG34076.1"/>
    </source>
</evidence>
<dbReference type="AlphaFoldDB" id="A0A1X7K1I7"/>
<dbReference type="PANTHER" id="PTHR43434">
    <property type="entry name" value="PHOSPHOGLYCOLATE PHOSPHATASE"/>
    <property type="match status" value="1"/>
</dbReference>
<gene>
    <name evidence="1" type="ORF">SAMN06295960_1936</name>
</gene>
<dbReference type="Proteomes" id="UP000193834">
    <property type="component" value="Unassembled WGS sequence"/>
</dbReference>
<dbReference type="Gene3D" id="3.40.50.1000">
    <property type="entry name" value="HAD superfamily/HAD-like"/>
    <property type="match status" value="1"/>
</dbReference>
<dbReference type="STRING" id="1852522.SAMN06295960_1936"/>
<dbReference type="GO" id="GO:0004713">
    <property type="term" value="F:protein tyrosine kinase activity"/>
    <property type="evidence" value="ECO:0007669"/>
    <property type="project" value="TreeGrafter"/>
</dbReference>
<name>A0A1X7K1I7_9BACL</name>